<keyword evidence="1" id="KW-0805">Transcription regulation</keyword>
<keyword evidence="6" id="KW-1185">Reference proteome</keyword>
<proteinExistence type="predicted"/>
<organism evidence="5 6">
    <name type="scientific">Novosphingobium jiangmenense</name>
    <dbReference type="NCBI Taxonomy" id="2791981"/>
    <lineage>
        <taxon>Bacteria</taxon>
        <taxon>Pseudomonadati</taxon>
        <taxon>Pseudomonadota</taxon>
        <taxon>Alphaproteobacteria</taxon>
        <taxon>Sphingomonadales</taxon>
        <taxon>Sphingomonadaceae</taxon>
        <taxon>Novosphingobium</taxon>
    </lineage>
</organism>
<dbReference type="InterPro" id="IPR036388">
    <property type="entry name" value="WH-like_DNA-bd_sf"/>
</dbReference>
<evidence type="ECO:0000313" key="5">
    <source>
        <dbReference type="EMBL" id="MBF9149791.1"/>
    </source>
</evidence>
<feature type="domain" description="HTH asnC-type" evidence="4">
    <location>
        <begin position="13"/>
        <end position="73"/>
    </location>
</feature>
<gene>
    <name evidence="5" type="ORF">I2488_02120</name>
</gene>
<evidence type="ECO:0000256" key="3">
    <source>
        <dbReference type="ARBA" id="ARBA00023163"/>
    </source>
</evidence>
<comment type="caution">
    <text evidence="5">The sequence shown here is derived from an EMBL/GenBank/DDBJ whole genome shotgun (WGS) entry which is preliminary data.</text>
</comment>
<dbReference type="PANTHER" id="PTHR30154">
    <property type="entry name" value="LEUCINE-RESPONSIVE REGULATORY PROTEIN"/>
    <property type="match status" value="1"/>
</dbReference>
<dbReference type="InterPro" id="IPR000485">
    <property type="entry name" value="AsnC-type_HTH_dom"/>
</dbReference>
<dbReference type="Proteomes" id="UP000600799">
    <property type="component" value="Unassembled WGS sequence"/>
</dbReference>
<evidence type="ECO:0000256" key="1">
    <source>
        <dbReference type="ARBA" id="ARBA00023015"/>
    </source>
</evidence>
<dbReference type="Pfam" id="PF01037">
    <property type="entry name" value="AsnC_trans_reg"/>
    <property type="match status" value="1"/>
</dbReference>
<accession>A0ABS0HBZ0</accession>
<dbReference type="PANTHER" id="PTHR30154:SF34">
    <property type="entry name" value="TRANSCRIPTIONAL REGULATOR AZLB"/>
    <property type="match status" value="1"/>
</dbReference>
<dbReference type="Gene3D" id="1.10.10.10">
    <property type="entry name" value="Winged helix-like DNA-binding domain superfamily/Winged helix DNA-binding domain"/>
    <property type="match status" value="1"/>
</dbReference>
<dbReference type="InterPro" id="IPR036390">
    <property type="entry name" value="WH_DNA-bd_sf"/>
</dbReference>
<dbReference type="InterPro" id="IPR011008">
    <property type="entry name" value="Dimeric_a/b-barrel"/>
</dbReference>
<dbReference type="SUPFAM" id="SSF46785">
    <property type="entry name" value="Winged helix' DNA-binding domain"/>
    <property type="match status" value="1"/>
</dbReference>
<dbReference type="Pfam" id="PF13412">
    <property type="entry name" value="HTH_24"/>
    <property type="match status" value="1"/>
</dbReference>
<dbReference type="PRINTS" id="PR00033">
    <property type="entry name" value="HTHASNC"/>
</dbReference>
<dbReference type="SUPFAM" id="SSF54909">
    <property type="entry name" value="Dimeric alpha+beta barrel"/>
    <property type="match status" value="1"/>
</dbReference>
<name>A0ABS0HBZ0_9SPHN</name>
<keyword evidence="3" id="KW-0804">Transcription</keyword>
<dbReference type="InterPro" id="IPR019887">
    <property type="entry name" value="Tscrpt_reg_AsnC/Lrp_C"/>
</dbReference>
<dbReference type="SMART" id="SM00344">
    <property type="entry name" value="HTH_ASNC"/>
    <property type="match status" value="1"/>
</dbReference>
<evidence type="ECO:0000256" key="2">
    <source>
        <dbReference type="ARBA" id="ARBA00023125"/>
    </source>
</evidence>
<dbReference type="PROSITE" id="PS50956">
    <property type="entry name" value="HTH_ASNC_2"/>
    <property type="match status" value="1"/>
</dbReference>
<dbReference type="InterPro" id="IPR019888">
    <property type="entry name" value="Tscrpt_reg_AsnC-like"/>
</dbReference>
<sequence>MAGTAPAPAPAGPDPTDLAIIETLRANGRANNQQVADMLGLTATTVSTRIRRMEDANQLRVVAVSDFSAHGFNVLLRISVSVDGRPASDVAHELAALPEVVAAHLVTGGYDIDMLVALHDFDDLSEFLLDKLSGVHGIRTLTPAIVVDIIKYQFDVAPIEGKA</sequence>
<evidence type="ECO:0000259" key="4">
    <source>
        <dbReference type="PROSITE" id="PS50956"/>
    </source>
</evidence>
<evidence type="ECO:0000313" key="6">
    <source>
        <dbReference type="Proteomes" id="UP000600799"/>
    </source>
</evidence>
<dbReference type="RefSeq" id="WP_196274147.1">
    <property type="nucleotide sequence ID" value="NZ_JADQDC010000001.1"/>
</dbReference>
<dbReference type="EMBL" id="JADQDC010000001">
    <property type="protein sequence ID" value="MBF9149791.1"/>
    <property type="molecule type" value="Genomic_DNA"/>
</dbReference>
<reference evidence="5 6" key="1">
    <citation type="submission" date="2020-11" db="EMBL/GenBank/DDBJ databases">
        <title>The genome sequence of Novosphingobium sp. 1Y9A.</title>
        <authorList>
            <person name="Liu Y."/>
        </authorList>
    </citation>
    <scope>NUCLEOTIDE SEQUENCE [LARGE SCALE GENOMIC DNA]</scope>
    <source>
        <strain evidence="5 6">1Y9A</strain>
    </source>
</reference>
<protein>
    <submittedName>
        <fullName evidence="5">Lrp/AsnC family transcriptional regulator</fullName>
    </submittedName>
</protein>
<dbReference type="Gene3D" id="3.30.70.920">
    <property type="match status" value="1"/>
</dbReference>
<keyword evidence="2" id="KW-0238">DNA-binding</keyword>